<feature type="binding site" evidence="1">
    <location>
        <position position="426"/>
    </location>
    <ligand>
        <name>ATP</name>
        <dbReference type="ChEBI" id="CHEBI:30616"/>
    </ligand>
</feature>
<gene>
    <name evidence="5" type="ORF">F2Q69_00032373</name>
</gene>
<evidence type="ECO:0000259" key="4">
    <source>
        <dbReference type="SMART" id="SM00219"/>
    </source>
</evidence>
<comment type="caution">
    <text evidence="5">The sequence shown here is derived from an EMBL/GenBank/DDBJ whole genome shotgun (WGS) entry which is preliminary data.</text>
</comment>
<evidence type="ECO:0000313" key="6">
    <source>
        <dbReference type="Proteomes" id="UP000712600"/>
    </source>
</evidence>
<dbReference type="SMART" id="SM00219">
    <property type="entry name" value="TyrKc"/>
    <property type="match status" value="1"/>
</dbReference>
<dbReference type="SUPFAM" id="SSF56112">
    <property type="entry name" value="Protein kinase-like (PK-like)"/>
    <property type="match status" value="1"/>
</dbReference>
<accession>A0A8S9S669</accession>
<feature type="coiled-coil region" evidence="2">
    <location>
        <begin position="716"/>
        <end position="750"/>
    </location>
</feature>
<name>A0A8S9S669_BRACR</name>
<dbReference type="InterPro" id="IPR046958">
    <property type="entry name" value="RBK1/2/STUNTED"/>
</dbReference>
<proteinExistence type="predicted"/>
<feature type="transmembrane region" description="Helical" evidence="3">
    <location>
        <begin position="73"/>
        <end position="97"/>
    </location>
</feature>
<dbReference type="InterPro" id="IPR017441">
    <property type="entry name" value="Protein_kinase_ATP_BS"/>
</dbReference>
<dbReference type="AlphaFoldDB" id="A0A8S9S669"/>
<evidence type="ECO:0000313" key="5">
    <source>
        <dbReference type="EMBL" id="KAF3588168.1"/>
    </source>
</evidence>
<dbReference type="InterPro" id="IPR001245">
    <property type="entry name" value="Ser-Thr/Tyr_kinase_cat_dom"/>
</dbReference>
<dbReference type="SUPFAM" id="SSF103473">
    <property type="entry name" value="MFS general substrate transporter"/>
    <property type="match status" value="1"/>
</dbReference>
<feature type="transmembrane region" description="Helical" evidence="3">
    <location>
        <begin position="157"/>
        <end position="180"/>
    </location>
</feature>
<reference evidence="5" key="1">
    <citation type="submission" date="2019-12" db="EMBL/GenBank/DDBJ databases">
        <title>Genome sequencing and annotation of Brassica cretica.</title>
        <authorList>
            <person name="Studholme D.J."/>
            <person name="Sarris P."/>
        </authorList>
    </citation>
    <scope>NUCLEOTIDE SEQUENCE</scope>
    <source>
        <strain evidence="5">PFS-109/04</strain>
        <tissue evidence="5">Leaf</tissue>
    </source>
</reference>
<keyword evidence="3" id="KW-0472">Membrane</keyword>
<protein>
    <recommendedName>
        <fullName evidence="4">Tyrosine-protein kinase catalytic domain-containing protein</fullName>
    </recommendedName>
</protein>
<feature type="domain" description="Tyrosine-protein kinase catalytic" evidence="4">
    <location>
        <begin position="398"/>
        <end position="586"/>
    </location>
</feature>
<feature type="transmembrane region" description="Helical" evidence="3">
    <location>
        <begin position="28"/>
        <end position="53"/>
    </location>
</feature>
<evidence type="ECO:0000256" key="3">
    <source>
        <dbReference type="SAM" id="Phobius"/>
    </source>
</evidence>
<dbReference type="PROSITE" id="PS00107">
    <property type="entry name" value="PROTEIN_KINASE_ATP"/>
    <property type="match status" value="1"/>
</dbReference>
<dbReference type="Gene3D" id="3.30.200.20">
    <property type="entry name" value="Phosphorylase Kinase, domain 1"/>
    <property type="match status" value="1"/>
</dbReference>
<dbReference type="PANTHER" id="PTHR47987">
    <property type="entry name" value="OS08G0249100 PROTEIN"/>
    <property type="match status" value="1"/>
</dbReference>
<dbReference type="PANTHER" id="PTHR47987:SF8">
    <property type="entry name" value="PROTEIN KINASE DOMAIN-CONTAINING PROTEIN"/>
    <property type="match status" value="1"/>
</dbReference>
<keyword evidence="1" id="KW-0547">Nucleotide-binding</keyword>
<dbReference type="InterPro" id="IPR011009">
    <property type="entry name" value="Kinase-like_dom_sf"/>
</dbReference>
<sequence length="776" mass="86712">MVVEEDRRSMEEGLIQQRHQNDIDDPRVTTCVILSTFVAVCSSFSFGCAGGYTSGAESQIMKELDLSIAEFSAFGSFLNLGAALGAFCSGQLAITLGRRRAKIGSGKDVEHSLHQLRGRDADVSGESAEIQVMTKRLEEDSKSSFYDMFQKKYRRTLVVSAAGMSIGSLLIGVCFTLQGMDILPELTAVVIFICILGFERKNVESDYNGGRQKQRSFSFVLCSSNVTAYSFLWYSPKYSSYATEEDSNDLNHTPKHKRTNAFLTNSASAHDMRCQEVEKEKQDTNSPRGALEACLTRCSISSTSSSLDDPPPNREAVENADAEARIKNHRASSNWGKFFKHWKRKSIKRLSSFPPLAHRRNKNVDQHVDVLNVHDIYDFQSSLHSFSITDLEIATDNFSPENIIGRGGYAEVYQGILPEGKLIAVKRLIKGTPDEQTAEFLSELGIIAHVDHPNTAKFIGCCIDGGMHLVFWLSPLGSLGSLLHGKEKMVKESELERLNKEKISVEKQMEIVSVQCVDKEKLIDQLCREKVELEERVFSGEAKRVELSRKVDELERAVAALRKDCVDRTETNEKLQCKVGELRDALEQVEVEREEAGKALAEEKRHGEDLKADVSKSEKMIETTLVELEKVKMEQESLSTAKNDLEKQSKSLKSEKAVLEKKLLELTKAIDALIESAGTEAKRSLVMLKSAAFAVSQSDIEQQKQENGAESYALELESIEKAFKNKDNIIEEMKKEAETMKQSTEEAHKKKSFWTVVSSVTTIFAAASFAYASRTR</sequence>
<keyword evidence="3" id="KW-1133">Transmembrane helix</keyword>
<dbReference type="Proteomes" id="UP000712600">
    <property type="component" value="Unassembled WGS sequence"/>
</dbReference>
<dbReference type="Pfam" id="PF07714">
    <property type="entry name" value="PK_Tyr_Ser-Thr"/>
    <property type="match status" value="1"/>
</dbReference>
<dbReference type="Gene3D" id="1.20.1250.20">
    <property type="entry name" value="MFS general substrate transporter like domains"/>
    <property type="match status" value="1"/>
</dbReference>
<evidence type="ECO:0000256" key="2">
    <source>
        <dbReference type="SAM" id="Coils"/>
    </source>
</evidence>
<dbReference type="GO" id="GO:0005524">
    <property type="term" value="F:ATP binding"/>
    <property type="evidence" value="ECO:0007669"/>
    <property type="project" value="UniProtKB-UniRule"/>
</dbReference>
<evidence type="ECO:0000256" key="1">
    <source>
        <dbReference type="PROSITE-ProRule" id="PRU10141"/>
    </source>
</evidence>
<keyword evidence="3" id="KW-0812">Transmembrane</keyword>
<keyword evidence="2" id="KW-0175">Coiled coil</keyword>
<dbReference type="GO" id="GO:0004713">
    <property type="term" value="F:protein tyrosine kinase activity"/>
    <property type="evidence" value="ECO:0007669"/>
    <property type="project" value="InterPro"/>
</dbReference>
<keyword evidence="1" id="KW-0067">ATP-binding</keyword>
<organism evidence="5 6">
    <name type="scientific">Brassica cretica</name>
    <name type="common">Mustard</name>
    <dbReference type="NCBI Taxonomy" id="69181"/>
    <lineage>
        <taxon>Eukaryota</taxon>
        <taxon>Viridiplantae</taxon>
        <taxon>Streptophyta</taxon>
        <taxon>Embryophyta</taxon>
        <taxon>Tracheophyta</taxon>
        <taxon>Spermatophyta</taxon>
        <taxon>Magnoliopsida</taxon>
        <taxon>eudicotyledons</taxon>
        <taxon>Gunneridae</taxon>
        <taxon>Pentapetalae</taxon>
        <taxon>rosids</taxon>
        <taxon>malvids</taxon>
        <taxon>Brassicales</taxon>
        <taxon>Brassicaceae</taxon>
        <taxon>Brassiceae</taxon>
        <taxon>Brassica</taxon>
    </lineage>
</organism>
<dbReference type="InterPro" id="IPR036259">
    <property type="entry name" value="MFS_trans_sf"/>
</dbReference>
<dbReference type="EMBL" id="QGKX02000088">
    <property type="protein sequence ID" value="KAF3588168.1"/>
    <property type="molecule type" value="Genomic_DNA"/>
</dbReference>
<dbReference type="InterPro" id="IPR020635">
    <property type="entry name" value="Tyr_kinase_cat_dom"/>
</dbReference>
<feature type="coiled-coil region" evidence="2">
    <location>
        <begin position="488"/>
        <end position="676"/>
    </location>
</feature>